<accession>A0A967B393</accession>
<evidence type="ECO:0000256" key="4">
    <source>
        <dbReference type="ARBA" id="ARBA00022679"/>
    </source>
</evidence>
<dbReference type="Proteomes" id="UP000744769">
    <property type="component" value="Unassembled WGS sequence"/>
</dbReference>
<dbReference type="PANTHER" id="PTHR43646">
    <property type="entry name" value="GLYCOSYLTRANSFERASE"/>
    <property type="match status" value="1"/>
</dbReference>
<evidence type="ECO:0000256" key="3">
    <source>
        <dbReference type="ARBA" id="ARBA00022676"/>
    </source>
</evidence>
<evidence type="ECO:0000256" key="2">
    <source>
        <dbReference type="ARBA" id="ARBA00022475"/>
    </source>
</evidence>
<gene>
    <name evidence="11" type="ORF">G9U51_03520</name>
</gene>
<dbReference type="InterPro" id="IPR029044">
    <property type="entry name" value="Nucleotide-diphossugar_trans"/>
</dbReference>
<dbReference type="Pfam" id="PF00535">
    <property type="entry name" value="Glycos_transf_2"/>
    <property type="match status" value="1"/>
</dbReference>
<evidence type="ECO:0000256" key="1">
    <source>
        <dbReference type="ARBA" id="ARBA00004236"/>
    </source>
</evidence>
<keyword evidence="5" id="KW-0472">Membrane</keyword>
<proteinExistence type="inferred from homology"/>
<dbReference type="InterPro" id="IPR001173">
    <property type="entry name" value="Glyco_trans_2-like"/>
</dbReference>
<dbReference type="SUPFAM" id="SSF53448">
    <property type="entry name" value="Nucleotide-diphospho-sugar transferases"/>
    <property type="match status" value="1"/>
</dbReference>
<evidence type="ECO:0000256" key="9">
    <source>
        <dbReference type="ARBA" id="ARBA00040345"/>
    </source>
</evidence>
<evidence type="ECO:0000313" key="12">
    <source>
        <dbReference type="Proteomes" id="UP000744769"/>
    </source>
</evidence>
<evidence type="ECO:0000256" key="5">
    <source>
        <dbReference type="ARBA" id="ARBA00023136"/>
    </source>
</evidence>
<name>A0A967B393_9MICO</name>
<evidence type="ECO:0000256" key="7">
    <source>
        <dbReference type="ARBA" id="ARBA00037904"/>
    </source>
</evidence>
<dbReference type="GO" id="GO:0005886">
    <property type="term" value="C:plasma membrane"/>
    <property type="evidence" value="ECO:0007669"/>
    <property type="project" value="UniProtKB-SubCell"/>
</dbReference>
<comment type="subcellular location">
    <subcellularLocation>
        <location evidence="1">Cell membrane</location>
    </subcellularLocation>
</comment>
<evidence type="ECO:0000313" key="11">
    <source>
        <dbReference type="EMBL" id="NHN54852.1"/>
    </source>
</evidence>
<comment type="pathway">
    <text evidence="7">Carotenoid biosynthesis; staphyloxanthin biosynthesis; staphyloxanthin from farnesyl diphosphate: step 4/5.</text>
</comment>
<dbReference type="PANTHER" id="PTHR43646:SF2">
    <property type="entry name" value="GLYCOSYLTRANSFERASE 2-LIKE DOMAIN-CONTAINING PROTEIN"/>
    <property type="match status" value="1"/>
</dbReference>
<keyword evidence="12" id="KW-1185">Reference proteome</keyword>
<protein>
    <recommendedName>
        <fullName evidence="9">4,4'-diaponeurosporenoate glycosyltransferase</fullName>
    </recommendedName>
</protein>
<reference evidence="11" key="1">
    <citation type="submission" date="2020-03" db="EMBL/GenBank/DDBJ databases">
        <title>Draft sequencing of Calidifontibacter sp. DB0510.</title>
        <authorList>
            <person name="Kim D.-U."/>
        </authorList>
    </citation>
    <scope>NUCLEOTIDE SEQUENCE</scope>
    <source>
        <strain evidence="11">DB0510</strain>
    </source>
</reference>
<keyword evidence="3" id="KW-0328">Glycosyltransferase</keyword>
<organism evidence="11 12">
    <name type="scientific">Metallococcus carri</name>
    <dbReference type="NCBI Taxonomy" id="1656884"/>
    <lineage>
        <taxon>Bacteria</taxon>
        <taxon>Bacillati</taxon>
        <taxon>Actinomycetota</taxon>
        <taxon>Actinomycetes</taxon>
        <taxon>Micrococcales</taxon>
        <taxon>Dermacoccaceae</taxon>
        <taxon>Metallococcus</taxon>
    </lineage>
</organism>
<dbReference type="GO" id="GO:0016757">
    <property type="term" value="F:glycosyltransferase activity"/>
    <property type="evidence" value="ECO:0007669"/>
    <property type="project" value="UniProtKB-KW"/>
</dbReference>
<evidence type="ECO:0000259" key="10">
    <source>
        <dbReference type="Pfam" id="PF00535"/>
    </source>
</evidence>
<keyword evidence="2" id="KW-1003">Cell membrane</keyword>
<evidence type="ECO:0000256" key="8">
    <source>
        <dbReference type="ARBA" id="ARBA00038120"/>
    </source>
</evidence>
<dbReference type="EMBL" id="JAAOIV010000002">
    <property type="protein sequence ID" value="NHN54852.1"/>
    <property type="molecule type" value="Genomic_DNA"/>
</dbReference>
<feature type="domain" description="Glycosyltransferase 2-like" evidence="10">
    <location>
        <begin position="9"/>
        <end position="145"/>
    </location>
</feature>
<comment type="similarity">
    <text evidence="8">Belongs to the glycosyltransferase 2 family. CrtQ subfamily.</text>
</comment>
<comment type="caution">
    <text evidence="11">The sequence shown here is derived from an EMBL/GenBank/DDBJ whole genome shotgun (WGS) entry which is preliminary data.</text>
</comment>
<dbReference type="AlphaFoldDB" id="A0A967B393"/>
<sequence length="232" mass="24471">MSTLRRAAVVIPAHNEEALLARCLTSVCAAVDLVHRIRPDLRTQVVLVLDRCTDGSAAIARTFPAVHTLGLDAGCVGRARAAGVDAALASMPRPERSWVACTDADSQVPASWLVHHVGAAERGIDLLIGAVHPDPDDLQPETLGKWRARHRLGGPHDHVFGANLGVRASTYAEIGGFPGISVGEDVALVAAAREHHARVAHTARASVLTSGRHAGRAPDGFAAYLRELDRSG</sequence>
<comment type="function">
    <text evidence="6">Catalyzes the glycosylation of 4,4'-diaponeurosporenoate, i.e. the esterification of glucose at the C1'' position with the carboxyl group of 4,4'-diaponeurosporenic acid, to form glycosyl-4,4'-diaponeurosporenoate. This is a step in the biosynthesis of staphyloxanthin, an orange pigment present in most staphylococci strains.</text>
</comment>
<evidence type="ECO:0000256" key="6">
    <source>
        <dbReference type="ARBA" id="ARBA00037281"/>
    </source>
</evidence>
<dbReference type="Gene3D" id="3.90.550.10">
    <property type="entry name" value="Spore Coat Polysaccharide Biosynthesis Protein SpsA, Chain A"/>
    <property type="match status" value="1"/>
</dbReference>
<keyword evidence="4" id="KW-0808">Transferase</keyword>
<dbReference type="RefSeq" id="WP_166193241.1">
    <property type="nucleotide sequence ID" value="NZ_JAAOIV010000002.1"/>
</dbReference>